<dbReference type="SUPFAM" id="SSF56176">
    <property type="entry name" value="FAD-binding/transporter-associated domain-like"/>
    <property type="match status" value="1"/>
</dbReference>
<name>A0ABS9VZ78_9BIFI</name>
<dbReference type="InterPro" id="IPR016164">
    <property type="entry name" value="FAD-linked_Oxase-like_C"/>
</dbReference>
<reference evidence="6 7" key="1">
    <citation type="journal article" date="2021" name="Environ. Microbiol.">
        <title>Genetic insights into the dark matter of the mammalian gut microbiota through targeted genome reconstruction.</title>
        <authorList>
            <person name="Lugli G.A."/>
            <person name="Alessandri G."/>
            <person name="Milani C."/>
            <person name="Viappiani A."/>
            <person name="Fontana F."/>
            <person name="Tarracchini C."/>
            <person name="Mancabelli L."/>
            <person name="Argentini C."/>
            <person name="Ruiz L."/>
            <person name="Margolles A."/>
            <person name="van Sinderen D."/>
            <person name="Turroni F."/>
            <person name="Ventura M."/>
        </authorList>
    </citation>
    <scope>NUCLEOTIDE SEQUENCE [LARGE SCALE GENOMIC DNA]</scope>
    <source>
        <strain evidence="6 7">MA1</strain>
    </source>
</reference>
<evidence type="ECO:0000256" key="3">
    <source>
        <dbReference type="ARBA" id="ARBA00022827"/>
    </source>
</evidence>
<dbReference type="InterPro" id="IPR004113">
    <property type="entry name" value="FAD-bd_oxidored_4_C"/>
</dbReference>
<dbReference type="InterPro" id="IPR036318">
    <property type="entry name" value="FAD-bd_PCMH-like_sf"/>
</dbReference>
<dbReference type="InterPro" id="IPR051914">
    <property type="entry name" value="FAD-linked_OxidoTrans_Type4"/>
</dbReference>
<organism evidence="6 7">
    <name type="scientific">Bifidobacterium amazonense</name>
    <dbReference type="NCBI Taxonomy" id="2809027"/>
    <lineage>
        <taxon>Bacteria</taxon>
        <taxon>Bacillati</taxon>
        <taxon>Actinomycetota</taxon>
        <taxon>Actinomycetes</taxon>
        <taxon>Bifidobacteriales</taxon>
        <taxon>Bifidobacteriaceae</taxon>
        <taxon>Bifidobacterium</taxon>
    </lineage>
</organism>
<keyword evidence="7" id="KW-1185">Reference proteome</keyword>
<evidence type="ECO:0000313" key="6">
    <source>
        <dbReference type="EMBL" id="MCH9277191.1"/>
    </source>
</evidence>
<comment type="cofactor">
    <cofactor evidence="1">
        <name>FAD</name>
        <dbReference type="ChEBI" id="CHEBI:57692"/>
    </cofactor>
</comment>
<dbReference type="InterPro" id="IPR006094">
    <property type="entry name" value="Oxid_FAD_bind_N"/>
</dbReference>
<evidence type="ECO:0000313" key="7">
    <source>
        <dbReference type="Proteomes" id="UP000710815"/>
    </source>
</evidence>
<protein>
    <submittedName>
        <fullName evidence="6">FAD-binding protein</fullName>
    </submittedName>
</protein>
<keyword evidence="4" id="KW-0560">Oxidoreductase</keyword>
<dbReference type="PANTHER" id="PTHR42934">
    <property type="entry name" value="GLYCOLATE OXIDASE SUBUNIT GLCD"/>
    <property type="match status" value="1"/>
</dbReference>
<dbReference type="Gene3D" id="1.10.45.10">
    <property type="entry name" value="Vanillyl-alcohol Oxidase, Chain A, domain 4"/>
    <property type="match status" value="1"/>
</dbReference>
<keyword evidence="2" id="KW-0285">Flavoprotein</keyword>
<sequence length="496" mass="52130">MTTLTWEQADTAVTAEERPGKVAGVGAPATEATAAEASAAETLRDALRDILPDPLVIVDPASIDGIQRRSRQDGVGPIIAAVTPDNAQQIADVLRLASAARVPVYTRGAGSGIGGLSAPERAGILLLTERLNRILDFDPVSRTIRVEAGVVTADINAYLDGSGLYYAPDPASAGFSTIGGNIATNAGGFHCVKYGTTRQSLLSLKVVLADGSIIETGRGVAKNVAGLDLTSLFTGSEGALGVVVEATLKLLPRPLREASAIAFLDDLAQVGDAVNAVQAVPVQVSTFDLMGVPYIQTYPDRYLPAVGDARWMLLVQADGLAGDEEIRLVAEALRRVGASVITPDGDEVASFLELRTTGRAIPPSDHPRWLVEVDAAVPLSQVATYLRDIEGEARAHAGEGVGFSFAAHIGDGNVHAVFLAERRPDDVDRPESITAIRHRLLLRALELGGTITGEHGIGTGLKDYLPLQVGERDLAVQRAIKQALDPQGILNPGKWL</sequence>
<feature type="domain" description="FAD-binding PCMH-type" evidence="5">
    <location>
        <begin position="74"/>
        <end position="253"/>
    </location>
</feature>
<dbReference type="PANTHER" id="PTHR42934:SF2">
    <property type="entry name" value="GLYCOLATE OXIDASE SUBUNIT GLCD"/>
    <property type="match status" value="1"/>
</dbReference>
<keyword evidence="3" id="KW-0274">FAD</keyword>
<gene>
    <name evidence="6" type="ORF">JS533_013125</name>
</gene>
<evidence type="ECO:0000256" key="4">
    <source>
        <dbReference type="ARBA" id="ARBA00023002"/>
    </source>
</evidence>
<dbReference type="Proteomes" id="UP000710815">
    <property type="component" value="Unassembled WGS sequence"/>
</dbReference>
<dbReference type="InterPro" id="IPR016169">
    <property type="entry name" value="FAD-bd_PCMH_sub2"/>
</dbReference>
<reference evidence="6 7" key="2">
    <citation type="journal article" date="2021" name="Syst. Appl. Microbiol.">
        <title>Phylogenetic classification of ten novel species belonging to the genus Bifidobacterium comprising B. phasiani sp. nov., B. pongonis sp. nov., B. saguinibicoloris sp. nov., B. colobi sp. nov., B. simiiventris sp. nov., B. santillanense sp. nov., B. miconis sp. nov., B. amazonense sp. nov., B. pluvialisilvae sp. nov., and B. miconisargentati sp. nov.</title>
        <authorList>
            <person name="Lugli G.A."/>
            <person name="Calvete-Torre I."/>
            <person name="Alessandri G."/>
            <person name="Milani C."/>
            <person name="Turroni F."/>
            <person name="Laiolo P."/>
            <person name="Ossiprandi M.C."/>
            <person name="Margolles A."/>
            <person name="Ruiz L."/>
            <person name="Ventura M."/>
        </authorList>
    </citation>
    <scope>NUCLEOTIDE SEQUENCE [LARGE SCALE GENOMIC DNA]</scope>
    <source>
        <strain evidence="6 7">MA1</strain>
    </source>
</reference>
<evidence type="ECO:0000259" key="5">
    <source>
        <dbReference type="PROSITE" id="PS51387"/>
    </source>
</evidence>
<dbReference type="Pfam" id="PF02913">
    <property type="entry name" value="FAD-oxidase_C"/>
    <property type="match status" value="1"/>
</dbReference>
<accession>A0ABS9VZ78</accession>
<dbReference type="PROSITE" id="PS51387">
    <property type="entry name" value="FAD_PCMH"/>
    <property type="match status" value="1"/>
</dbReference>
<dbReference type="SUPFAM" id="SSF55103">
    <property type="entry name" value="FAD-linked oxidases, C-terminal domain"/>
    <property type="match status" value="1"/>
</dbReference>
<dbReference type="InterPro" id="IPR016166">
    <property type="entry name" value="FAD-bd_PCMH"/>
</dbReference>
<dbReference type="RefSeq" id="WP_241515210.1">
    <property type="nucleotide sequence ID" value="NZ_JAFEJT020000095.1"/>
</dbReference>
<dbReference type="InterPro" id="IPR016171">
    <property type="entry name" value="Vanillyl_alc_oxidase_C-sub2"/>
</dbReference>
<dbReference type="EMBL" id="JAFEJT020000095">
    <property type="protein sequence ID" value="MCH9277191.1"/>
    <property type="molecule type" value="Genomic_DNA"/>
</dbReference>
<dbReference type="Gene3D" id="3.30.465.10">
    <property type="match status" value="1"/>
</dbReference>
<proteinExistence type="predicted"/>
<evidence type="ECO:0000256" key="2">
    <source>
        <dbReference type="ARBA" id="ARBA00022630"/>
    </source>
</evidence>
<evidence type="ECO:0000256" key="1">
    <source>
        <dbReference type="ARBA" id="ARBA00001974"/>
    </source>
</evidence>
<dbReference type="Gene3D" id="3.30.70.2740">
    <property type="match status" value="1"/>
</dbReference>
<dbReference type="Pfam" id="PF01565">
    <property type="entry name" value="FAD_binding_4"/>
    <property type="match status" value="1"/>
</dbReference>
<comment type="caution">
    <text evidence="6">The sequence shown here is derived from an EMBL/GenBank/DDBJ whole genome shotgun (WGS) entry which is preliminary data.</text>
</comment>